<dbReference type="InterPro" id="IPR000742">
    <property type="entry name" value="EGF"/>
</dbReference>
<dbReference type="PROSITE" id="PS01186">
    <property type="entry name" value="EGF_2"/>
    <property type="match status" value="3"/>
</dbReference>
<dbReference type="FunFam" id="2.10.25.10:FF:000078">
    <property type="entry name" value="Fibulin-1"/>
    <property type="match status" value="1"/>
</dbReference>
<evidence type="ECO:0000256" key="1">
    <source>
        <dbReference type="ARBA" id="ARBA00004498"/>
    </source>
</evidence>
<dbReference type="InterPro" id="IPR017048">
    <property type="entry name" value="Fibulin-1"/>
</dbReference>
<dbReference type="PROSITE" id="PS00010">
    <property type="entry name" value="ASX_HYDROXYL"/>
    <property type="match status" value="3"/>
</dbReference>
<dbReference type="Pfam" id="PF22914">
    <property type="entry name" value="Fibulin_C"/>
    <property type="match status" value="1"/>
</dbReference>
<dbReference type="PROSITE" id="PS50026">
    <property type="entry name" value="EGF_3"/>
    <property type="match status" value="1"/>
</dbReference>
<comment type="subunit">
    <text evidence="11">Homomultimerizes and interacts with various extracellular matrix components.</text>
</comment>
<evidence type="ECO:0000256" key="2">
    <source>
        <dbReference type="ARBA" id="ARBA00006127"/>
    </source>
</evidence>
<comment type="similarity">
    <text evidence="2 11">Belongs to the fibulin family.</text>
</comment>
<evidence type="ECO:0000256" key="10">
    <source>
        <dbReference type="ARBA" id="ARBA00023180"/>
    </source>
</evidence>
<keyword evidence="3 11" id="KW-0964">Secreted</keyword>
<dbReference type="Pfam" id="PF07645">
    <property type="entry name" value="EGF_CA"/>
    <property type="match status" value="4"/>
</dbReference>
<dbReference type="PROSITE" id="PS01187">
    <property type="entry name" value="EGF_CA"/>
    <property type="match status" value="3"/>
</dbReference>
<keyword evidence="4 11" id="KW-0272">Extracellular matrix</keyword>
<protein>
    <recommendedName>
        <fullName evidence="11">Fibulin-1</fullName>
    </recommendedName>
</protein>
<dbReference type="GO" id="GO:0030198">
    <property type="term" value="P:extracellular matrix organization"/>
    <property type="evidence" value="ECO:0007669"/>
    <property type="project" value="InterPro"/>
</dbReference>
<reference evidence="14" key="2">
    <citation type="submission" date="2022-06" db="UniProtKB">
        <authorList>
            <consortium name="EnsemblMetazoa"/>
        </authorList>
    </citation>
    <scope>IDENTIFICATION</scope>
    <source>
        <strain evidence="14">DF5081</strain>
    </source>
</reference>
<dbReference type="FunFam" id="2.10.25.10:FF:000859">
    <property type="entry name" value="Fibulin-1"/>
    <property type="match status" value="2"/>
</dbReference>
<dbReference type="FunFam" id="2.10.25.10:FF:000005">
    <property type="entry name" value="Fibrillin 2"/>
    <property type="match status" value="2"/>
</dbReference>
<organism evidence="14 15">
    <name type="scientific">Caenorhabditis japonica</name>
    <dbReference type="NCBI Taxonomy" id="281687"/>
    <lineage>
        <taxon>Eukaryota</taxon>
        <taxon>Metazoa</taxon>
        <taxon>Ecdysozoa</taxon>
        <taxon>Nematoda</taxon>
        <taxon>Chromadorea</taxon>
        <taxon>Rhabditida</taxon>
        <taxon>Rhabditina</taxon>
        <taxon>Rhabditomorpha</taxon>
        <taxon>Rhabditoidea</taxon>
        <taxon>Rhabditidae</taxon>
        <taxon>Peloderinae</taxon>
        <taxon>Caenorhabditis</taxon>
    </lineage>
</organism>
<evidence type="ECO:0000256" key="11">
    <source>
        <dbReference type="PIRNR" id="PIRNR036313"/>
    </source>
</evidence>
<dbReference type="SUPFAM" id="SSF57196">
    <property type="entry name" value="EGF/Laminin"/>
    <property type="match status" value="1"/>
</dbReference>
<dbReference type="InterPro" id="IPR001881">
    <property type="entry name" value="EGF-like_Ca-bd_dom"/>
</dbReference>
<keyword evidence="9" id="KW-1015">Disulfide bond</keyword>
<evidence type="ECO:0000256" key="6">
    <source>
        <dbReference type="ARBA" id="ARBA00022729"/>
    </source>
</evidence>
<dbReference type="PANTHER" id="PTHR24050">
    <property type="entry name" value="PA14 DOMAIN-CONTAINING PROTEIN"/>
    <property type="match status" value="1"/>
</dbReference>
<keyword evidence="10" id="KW-0325">Glycoprotein</keyword>
<dbReference type="InterPro" id="IPR055088">
    <property type="entry name" value="Fibulin_C"/>
</dbReference>
<evidence type="ECO:0000256" key="5">
    <source>
        <dbReference type="ARBA" id="ARBA00022536"/>
    </source>
</evidence>
<dbReference type="GO" id="GO:0005509">
    <property type="term" value="F:calcium ion binding"/>
    <property type="evidence" value="ECO:0007669"/>
    <property type="project" value="InterPro"/>
</dbReference>
<dbReference type="PANTHER" id="PTHR24050:SF27">
    <property type="entry name" value="FIBRILLIN-1"/>
    <property type="match status" value="1"/>
</dbReference>
<dbReference type="InterPro" id="IPR018097">
    <property type="entry name" value="EGF_Ca-bd_CS"/>
</dbReference>
<comment type="subcellular location">
    <subcellularLocation>
        <location evidence="1 11">Secreted</location>
        <location evidence="1 11">Extracellular space</location>
        <location evidence="1 11">Extracellular matrix</location>
    </subcellularLocation>
</comment>
<dbReference type="EnsemblMetazoa" id="CJA01329.1">
    <property type="protein sequence ID" value="CJA01329.1"/>
    <property type="gene ID" value="WBGene00120533"/>
</dbReference>
<dbReference type="GO" id="GO:0016504">
    <property type="term" value="F:peptidase activator activity"/>
    <property type="evidence" value="ECO:0007669"/>
    <property type="project" value="InterPro"/>
</dbReference>
<sequence length="793" mass="86184">MTCQRAASICCLRSLLDHSCDSGTEIAREEESCPSNINVLGGGLKKECCDCCLLAKDLLNRNEPCVAPIGFSAGCLRSFNKCCNGDFEITQASEIITGRPLNDPHILHLGDRCSSSNCEHLCHDRGGDKVECSCRAGFDLAPDGLACVDIDECATLMDDCLESQRCLNTPGSFKCIRTLSCGTGYAMDSATEQCRDVDECNLGSHDCGALYQCRNTQGSYRCDPKKCGDGELQNPVTGECTSITCPNGYYPKNGMCNDINECATGHTCGAGEECVNTPGSFRCQQKGNLCAHGYEVNDATGFCEDVNECNQGVCGKMECVNLPGTYKCKCGAGYEFNDAVSVSMRYNGIELARNRTARTTRKSVLLYIIGSFECKCKPGFQLASDGRRCEDVNECTTGIATCEQKCVNIPGSYQCICDRGFALGPDGTKCEDIDECSIWAGSGNDLCMGGCINTKGSYLCQCPPGYKIQPDGRTCTDVDECALGECGGADKVCVNTLGSFKCHAIECPANYIHDSLNKNRCNRLPSACGLPEECSKVPLFLTYQFISLARAVPISSHRPAITLFKVSAPNHADTEVAFELHLKNAVVDSPTVLPAIRANFLLQKGEKRNSAVVTLRDSLDGPQTVKLQLILRMSKRGKSMNTYAANLIVDVAAHKRHNTVHPPVIKFQIADGYSCIKVCAAEDTECLGNHTREILYQFRAVPSLKTILSPLEVSRIVTHMGVPFSVDYSLDFKGQRHFRIVQDNNIGIVQLVKPIRGPLIETIKVFIHTKSRTGVILAFNEAIIEISVSKYAF</sequence>
<keyword evidence="5 12" id="KW-0245">EGF-like domain</keyword>
<dbReference type="SUPFAM" id="SSF57184">
    <property type="entry name" value="Growth factor receptor domain"/>
    <property type="match status" value="3"/>
</dbReference>
<dbReference type="PIRSF" id="PIRSF036313">
    <property type="entry name" value="Fibulin-1"/>
    <property type="match status" value="1"/>
</dbReference>
<dbReference type="Proteomes" id="UP000005237">
    <property type="component" value="Unassembled WGS sequence"/>
</dbReference>
<name>A0A8R1DFK0_CAEJA</name>
<dbReference type="InterPro" id="IPR009030">
    <property type="entry name" value="Growth_fac_rcpt_cys_sf"/>
</dbReference>
<evidence type="ECO:0000256" key="7">
    <source>
        <dbReference type="ARBA" id="ARBA00022737"/>
    </source>
</evidence>
<evidence type="ECO:0000256" key="12">
    <source>
        <dbReference type="PROSITE-ProRule" id="PRU00076"/>
    </source>
</evidence>
<dbReference type="Gene3D" id="2.10.25.10">
    <property type="entry name" value="Laminin"/>
    <property type="match status" value="9"/>
</dbReference>
<reference evidence="15" key="1">
    <citation type="submission" date="2010-08" db="EMBL/GenBank/DDBJ databases">
        <authorList>
            <consortium name="Caenorhabditis japonica Sequencing Consortium"/>
            <person name="Wilson R.K."/>
        </authorList>
    </citation>
    <scope>NUCLEOTIDE SEQUENCE [LARGE SCALE GENOMIC DNA]</scope>
    <source>
        <strain evidence="15">DF5081</strain>
    </source>
</reference>
<dbReference type="AlphaFoldDB" id="A0A8R1DFK0"/>
<dbReference type="Pfam" id="PF12662">
    <property type="entry name" value="cEGF"/>
    <property type="match status" value="3"/>
</dbReference>
<proteinExistence type="inferred from homology"/>
<dbReference type="CDD" id="cd00054">
    <property type="entry name" value="EGF_CA"/>
    <property type="match status" value="3"/>
</dbReference>
<accession>A0A8R1DFK0</accession>
<dbReference type="InterPro" id="IPR049883">
    <property type="entry name" value="NOTCH1_EGF-like"/>
</dbReference>
<evidence type="ECO:0000259" key="13">
    <source>
        <dbReference type="PROSITE" id="PS50026"/>
    </source>
</evidence>
<feature type="domain" description="EGF-like" evidence="13">
    <location>
        <begin position="391"/>
        <end position="431"/>
    </location>
</feature>
<evidence type="ECO:0000256" key="9">
    <source>
        <dbReference type="ARBA" id="ARBA00023157"/>
    </source>
</evidence>
<comment type="caution">
    <text evidence="12">Lacks conserved residue(s) required for the propagation of feature annotation.</text>
</comment>
<dbReference type="InterPro" id="IPR026823">
    <property type="entry name" value="cEGF"/>
</dbReference>
<dbReference type="InterPro" id="IPR052235">
    <property type="entry name" value="Nephronectin_domain"/>
</dbReference>
<evidence type="ECO:0000313" key="14">
    <source>
        <dbReference type="EnsemblMetazoa" id="CJA01329.1"/>
    </source>
</evidence>
<dbReference type="SMART" id="SM00179">
    <property type="entry name" value="EGF_CA"/>
    <property type="match status" value="7"/>
</dbReference>
<dbReference type="SMART" id="SM00181">
    <property type="entry name" value="EGF"/>
    <property type="match status" value="7"/>
</dbReference>
<keyword evidence="8" id="KW-0106">Calcium</keyword>
<evidence type="ECO:0000256" key="3">
    <source>
        <dbReference type="ARBA" id="ARBA00022525"/>
    </source>
</evidence>
<keyword evidence="6" id="KW-0732">Signal</keyword>
<keyword evidence="15" id="KW-1185">Reference proteome</keyword>
<evidence type="ECO:0000256" key="8">
    <source>
        <dbReference type="ARBA" id="ARBA00022837"/>
    </source>
</evidence>
<keyword evidence="7" id="KW-0677">Repeat</keyword>
<evidence type="ECO:0000256" key="4">
    <source>
        <dbReference type="ARBA" id="ARBA00022530"/>
    </source>
</evidence>
<evidence type="ECO:0000313" key="15">
    <source>
        <dbReference type="Proteomes" id="UP000005237"/>
    </source>
</evidence>
<dbReference type="InterPro" id="IPR000152">
    <property type="entry name" value="EGF-type_Asp/Asn_hydroxyl_site"/>
</dbReference>